<dbReference type="EMBL" id="CP023737">
    <property type="protein sequence ID" value="ATQ66783.1"/>
    <property type="molecule type" value="Genomic_DNA"/>
</dbReference>
<dbReference type="STRING" id="595536.GCA_000178815_00565"/>
<dbReference type="KEGG" id="mtw:CQW49_01895"/>
<dbReference type="AlphaFoldDB" id="A0A2D2CVL7"/>
<keyword evidence="1" id="KW-0472">Membrane</keyword>
<keyword evidence="1" id="KW-0812">Transmembrane</keyword>
<dbReference type="RefSeq" id="WP_003612811.1">
    <property type="nucleotide sequence ID" value="NZ_ADVE02000001.1"/>
</dbReference>
<evidence type="ECO:0000313" key="2">
    <source>
        <dbReference type="EMBL" id="ATQ66783.1"/>
    </source>
</evidence>
<gene>
    <name evidence="2" type="ORF">CQW49_01895</name>
</gene>
<feature type="transmembrane region" description="Helical" evidence="1">
    <location>
        <begin position="71"/>
        <end position="96"/>
    </location>
</feature>
<accession>A0A2D2CVL7</accession>
<keyword evidence="3" id="KW-1185">Reference proteome</keyword>
<evidence type="ECO:0000256" key="1">
    <source>
        <dbReference type="SAM" id="Phobius"/>
    </source>
</evidence>
<evidence type="ECO:0000313" key="3">
    <source>
        <dbReference type="Proteomes" id="UP000230709"/>
    </source>
</evidence>
<dbReference type="Proteomes" id="UP000230709">
    <property type="component" value="Chromosome"/>
</dbReference>
<proteinExistence type="predicted"/>
<feature type="transmembrane region" description="Helical" evidence="1">
    <location>
        <begin position="44"/>
        <end position="65"/>
    </location>
</feature>
<feature type="transmembrane region" description="Helical" evidence="1">
    <location>
        <begin position="6"/>
        <end position="32"/>
    </location>
</feature>
<reference evidence="3" key="1">
    <citation type="submission" date="2017-10" db="EMBL/GenBank/DDBJ databases">
        <title>Completed PacBio SMRT sequence of Methylosinus trichosporium OB3b reveals presence of a third large plasmid.</title>
        <authorList>
            <person name="Charles T.C."/>
            <person name="Lynch M.D.J."/>
            <person name="Heil J.R."/>
            <person name="Cheng J."/>
        </authorList>
    </citation>
    <scope>NUCLEOTIDE SEQUENCE [LARGE SCALE GENOMIC DNA]</scope>
    <source>
        <strain evidence="3">OB3b</strain>
    </source>
</reference>
<name>A0A2D2CVL7_METT3</name>
<sequence length="130" mass="13622">MQLDNALYALVQIVHNFGAVAAVGLPLAALRFRAAARDAYRRTLVAWIVQLASGFGFGLVSYFVVEELPQIGGLAFVALCVKILCAALAIAAAALLSWRPGVMSDATGLKALAGLGTVALFSAAILRWFS</sequence>
<protein>
    <recommendedName>
        <fullName evidence="4">Copper resistance protein D domain-containing protein</fullName>
    </recommendedName>
</protein>
<feature type="transmembrane region" description="Helical" evidence="1">
    <location>
        <begin position="108"/>
        <end position="129"/>
    </location>
</feature>
<keyword evidence="1" id="KW-1133">Transmembrane helix</keyword>
<evidence type="ECO:0008006" key="4">
    <source>
        <dbReference type="Google" id="ProtNLM"/>
    </source>
</evidence>
<organism evidence="2 3">
    <name type="scientific">Methylosinus trichosporium (strain ATCC 35070 / NCIMB 11131 / UNIQEM 75 / OB3b)</name>
    <dbReference type="NCBI Taxonomy" id="595536"/>
    <lineage>
        <taxon>Bacteria</taxon>
        <taxon>Pseudomonadati</taxon>
        <taxon>Pseudomonadota</taxon>
        <taxon>Alphaproteobacteria</taxon>
        <taxon>Hyphomicrobiales</taxon>
        <taxon>Methylocystaceae</taxon>
        <taxon>Methylosinus</taxon>
    </lineage>
</organism>